<protein>
    <recommendedName>
        <fullName evidence="4">Secreted peptide</fullName>
    </recommendedName>
</protein>
<comment type="caution">
    <text evidence="2">The sequence shown here is derived from an EMBL/GenBank/DDBJ whole genome shotgun (WGS) entry which is preliminary data.</text>
</comment>
<gene>
    <name evidence="2" type="ORF">IWZ03DRAFT_370822</name>
</gene>
<name>A0ABR1KVT6_9PEZI</name>
<sequence>MCSSSGTVIFLLAALGLFAGVFPVLLALSSSAISSWVMAAPDAGSTSVSVSESAFFFPLVDLDLLGALLLASGSMLNS</sequence>
<dbReference type="EMBL" id="JBBPHU010000002">
    <property type="protein sequence ID" value="KAK7522289.1"/>
    <property type="molecule type" value="Genomic_DNA"/>
</dbReference>
<keyword evidence="1" id="KW-0812">Transmembrane</keyword>
<keyword evidence="1" id="KW-0472">Membrane</keyword>
<dbReference type="Proteomes" id="UP001363622">
    <property type="component" value="Unassembled WGS sequence"/>
</dbReference>
<reference evidence="2 3" key="1">
    <citation type="submission" date="2024-04" db="EMBL/GenBank/DDBJ databases">
        <title>Phyllosticta paracitricarpa is synonymous to the EU quarantine fungus P. citricarpa based on phylogenomic analyses.</title>
        <authorList>
            <consortium name="Lawrence Berkeley National Laboratory"/>
            <person name="Van Ingen-Buijs V.A."/>
            <person name="Van Westerhoven A.C."/>
            <person name="Haridas S."/>
            <person name="Skiadas P."/>
            <person name="Martin F."/>
            <person name="Groenewald J.Z."/>
            <person name="Crous P.W."/>
            <person name="Seidl M.F."/>
        </authorList>
    </citation>
    <scope>NUCLEOTIDE SEQUENCE [LARGE SCALE GENOMIC DNA]</scope>
    <source>
        <strain evidence="2 3">CBS 123371</strain>
    </source>
</reference>
<feature type="transmembrane region" description="Helical" evidence="1">
    <location>
        <begin position="55"/>
        <end position="76"/>
    </location>
</feature>
<evidence type="ECO:0000313" key="3">
    <source>
        <dbReference type="Proteomes" id="UP001363622"/>
    </source>
</evidence>
<accession>A0ABR1KVT6</accession>
<evidence type="ECO:0008006" key="4">
    <source>
        <dbReference type="Google" id="ProtNLM"/>
    </source>
</evidence>
<organism evidence="2 3">
    <name type="scientific">Phyllosticta citriasiana</name>
    <dbReference type="NCBI Taxonomy" id="595635"/>
    <lineage>
        <taxon>Eukaryota</taxon>
        <taxon>Fungi</taxon>
        <taxon>Dikarya</taxon>
        <taxon>Ascomycota</taxon>
        <taxon>Pezizomycotina</taxon>
        <taxon>Dothideomycetes</taxon>
        <taxon>Dothideomycetes incertae sedis</taxon>
        <taxon>Botryosphaeriales</taxon>
        <taxon>Phyllostictaceae</taxon>
        <taxon>Phyllosticta</taxon>
    </lineage>
</organism>
<keyword evidence="3" id="KW-1185">Reference proteome</keyword>
<keyword evidence="1" id="KW-1133">Transmembrane helix</keyword>
<proteinExistence type="predicted"/>
<evidence type="ECO:0000313" key="2">
    <source>
        <dbReference type="EMBL" id="KAK7522289.1"/>
    </source>
</evidence>
<evidence type="ECO:0000256" key="1">
    <source>
        <dbReference type="SAM" id="Phobius"/>
    </source>
</evidence>